<evidence type="ECO:0000313" key="3">
    <source>
        <dbReference type="Proteomes" id="UP001438292"/>
    </source>
</evidence>
<dbReference type="Proteomes" id="UP001438292">
    <property type="component" value="Unassembled WGS sequence"/>
</dbReference>
<evidence type="ECO:0000313" key="2">
    <source>
        <dbReference type="EMBL" id="MEO3954041.1"/>
    </source>
</evidence>
<keyword evidence="1" id="KW-0732">Signal</keyword>
<feature type="chain" id="PRO_5046670619" description="Lipoprotein" evidence="1">
    <location>
        <begin position="23"/>
        <end position="140"/>
    </location>
</feature>
<organism evidence="2 3">
    <name type="scientific">Chromobacterium piscinae</name>
    <dbReference type="NCBI Taxonomy" id="686831"/>
    <lineage>
        <taxon>Bacteria</taxon>
        <taxon>Pseudomonadati</taxon>
        <taxon>Pseudomonadota</taxon>
        <taxon>Betaproteobacteria</taxon>
        <taxon>Neisseriales</taxon>
        <taxon>Chromobacteriaceae</taxon>
        <taxon>Chromobacterium</taxon>
    </lineage>
</organism>
<proteinExistence type="predicted"/>
<name>A0ABV0H423_9NEIS</name>
<dbReference type="RefSeq" id="WP_346194373.1">
    <property type="nucleotide sequence ID" value="NZ_JBDJHV010000013.1"/>
</dbReference>
<comment type="caution">
    <text evidence="2">The sequence shown here is derived from an EMBL/GenBank/DDBJ whole genome shotgun (WGS) entry which is preliminary data.</text>
</comment>
<keyword evidence="3" id="KW-1185">Reference proteome</keyword>
<evidence type="ECO:0008006" key="4">
    <source>
        <dbReference type="Google" id="ProtNLM"/>
    </source>
</evidence>
<feature type="signal peptide" evidence="1">
    <location>
        <begin position="1"/>
        <end position="22"/>
    </location>
</feature>
<gene>
    <name evidence="2" type="ORF">ABH309_06195</name>
</gene>
<reference evidence="2 3" key="1">
    <citation type="submission" date="2024-05" db="EMBL/GenBank/DDBJ databases">
        <authorList>
            <person name="De Oliveira J.P."/>
            <person name="Noriler S.A."/>
            <person name="De Oliveira A.G."/>
            <person name="Sipoli D.S."/>
        </authorList>
    </citation>
    <scope>NUCLEOTIDE SEQUENCE [LARGE SCALE GENOMIC DNA]</scope>
    <source>
        <strain evidence="2 3">LABIM186</strain>
    </source>
</reference>
<dbReference type="PROSITE" id="PS51257">
    <property type="entry name" value="PROKAR_LIPOPROTEIN"/>
    <property type="match status" value="1"/>
</dbReference>
<sequence>MKKLWFLAFSVLLLGCTSTARLYSLETGQVINASFENYGAGHGKITATTPEGKLLSGEYTTISGMAVSNSFGSANVSGTSGYAWATAQGFSFNQPGQQYGSATIVGDGTVIDIVYVVDPWTSHGHGVGRDNNGKRYKLQF</sequence>
<dbReference type="EMBL" id="JBDQQU010000004">
    <property type="protein sequence ID" value="MEO3954041.1"/>
    <property type="molecule type" value="Genomic_DNA"/>
</dbReference>
<evidence type="ECO:0000256" key="1">
    <source>
        <dbReference type="SAM" id="SignalP"/>
    </source>
</evidence>
<accession>A0ABV0H423</accession>
<protein>
    <recommendedName>
        <fullName evidence="4">Lipoprotein</fullName>
    </recommendedName>
</protein>